<dbReference type="InterPro" id="IPR042099">
    <property type="entry name" value="ANL_N_sf"/>
</dbReference>
<reference evidence="3 4" key="1">
    <citation type="journal article" date="2014" name="Genome Announc.">
        <title>Draft genome sequence of Sclerotinia borealis, a psychrophilic plant pathogenic fungus.</title>
        <authorList>
            <person name="Mardanov A.V."/>
            <person name="Beletsky A.V."/>
            <person name="Kadnikov V.V."/>
            <person name="Ignatov A.N."/>
            <person name="Ravin N.V."/>
        </authorList>
    </citation>
    <scope>NUCLEOTIDE SEQUENCE [LARGE SCALE GENOMIC DNA]</scope>
    <source>
        <strain evidence="4">F-4157</strain>
    </source>
</reference>
<evidence type="ECO:0000256" key="2">
    <source>
        <dbReference type="ARBA" id="ARBA00022553"/>
    </source>
</evidence>
<dbReference type="EMBL" id="AYSA01000222">
    <property type="protein sequence ID" value="ESZ94850.1"/>
    <property type="molecule type" value="Genomic_DNA"/>
</dbReference>
<evidence type="ECO:0000256" key="1">
    <source>
        <dbReference type="ARBA" id="ARBA00022450"/>
    </source>
</evidence>
<comment type="caution">
    <text evidence="3">The sequence shown here is derived from an EMBL/GenBank/DDBJ whole genome shotgun (WGS) entry which is preliminary data.</text>
</comment>
<evidence type="ECO:0008006" key="5">
    <source>
        <dbReference type="Google" id="ProtNLM"/>
    </source>
</evidence>
<dbReference type="HOGENOM" id="CLU_002220_3_1_1"/>
<dbReference type="Proteomes" id="UP000019487">
    <property type="component" value="Unassembled WGS sequence"/>
</dbReference>
<sequence length="369" mass="41121">MPSKITTELAESNLLLPGVIDLRAETEPDKLFCVLLNSKNVQDGLISVSYSDYANAINRSWWLEGKLGRGNDLNLKTIGYFEPPNIRQTIVALAVSKINHKCQDIVVAQDMLALTPTLNVLTSKRILQVLPFEDTTHWLDHTQVPRYIHDASFEKDASRPFVILHTSGSTGFPEPAVYTFRALASYRTFLEPQEVIVGARRTMVDLWKNKVTYVAFPTSHIVGFLCGTAFNVYWEPLARVPKYLEGLRSLELAIWCGAPFSSSSVPEKIRSLVPINAGYGATETGPFITQVENQLDFEYMSFSPLMGARFQPYAGHLYEMVIEKKPALHGAQHIFCAFPDLSEGTPKICSRSILQNQTCGGTKDALTIS</sequence>
<evidence type="ECO:0000313" key="3">
    <source>
        <dbReference type="EMBL" id="ESZ94850.1"/>
    </source>
</evidence>
<dbReference type="PANTHER" id="PTHR43439">
    <property type="entry name" value="PHENYLACETATE-COENZYME A LIGASE"/>
    <property type="match status" value="1"/>
</dbReference>
<dbReference type="Gene3D" id="3.40.50.12780">
    <property type="entry name" value="N-terminal domain of ligase-like"/>
    <property type="match status" value="1"/>
</dbReference>
<dbReference type="InterPro" id="IPR051414">
    <property type="entry name" value="Adenylate-forming_Reductase"/>
</dbReference>
<accession>W9CK22</accession>
<dbReference type="AlphaFoldDB" id="W9CK22"/>
<dbReference type="PANTHER" id="PTHR43439:SF2">
    <property type="entry name" value="ENZYME, PUTATIVE (JCVI)-RELATED"/>
    <property type="match status" value="1"/>
</dbReference>
<name>W9CK22_SCLBF</name>
<protein>
    <recommendedName>
        <fullName evidence="5">AMP-dependent synthetase/ligase domain-containing protein</fullName>
    </recommendedName>
</protein>
<evidence type="ECO:0000313" key="4">
    <source>
        <dbReference type="Proteomes" id="UP000019487"/>
    </source>
</evidence>
<keyword evidence="1" id="KW-0596">Phosphopantetheine</keyword>
<organism evidence="3 4">
    <name type="scientific">Sclerotinia borealis (strain F-4128)</name>
    <dbReference type="NCBI Taxonomy" id="1432307"/>
    <lineage>
        <taxon>Eukaryota</taxon>
        <taxon>Fungi</taxon>
        <taxon>Dikarya</taxon>
        <taxon>Ascomycota</taxon>
        <taxon>Pezizomycotina</taxon>
        <taxon>Leotiomycetes</taxon>
        <taxon>Helotiales</taxon>
        <taxon>Sclerotiniaceae</taxon>
        <taxon>Sclerotinia</taxon>
    </lineage>
</organism>
<keyword evidence="4" id="KW-1185">Reference proteome</keyword>
<dbReference type="OrthoDB" id="429813at2759"/>
<proteinExistence type="predicted"/>
<gene>
    <name evidence="3" type="ORF">SBOR_4726</name>
</gene>
<dbReference type="SUPFAM" id="SSF56801">
    <property type="entry name" value="Acetyl-CoA synthetase-like"/>
    <property type="match status" value="1"/>
</dbReference>
<keyword evidence="2" id="KW-0597">Phosphoprotein</keyword>